<dbReference type="EMBL" id="OU892277">
    <property type="protein sequence ID" value="CAG9760612.1"/>
    <property type="molecule type" value="Genomic_DNA"/>
</dbReference>
<comment type="similarity">
    <text evidence="2">Belongs to the TMEM201 family.</text>
</comment>
<dbReference type="PANTHER" id="PTHR28646">
    <property type="entry name" value="TRANSMEMBRANE PROTEIN 201"/>
    <property type="match status" value="1"/>
</dbReference>
<evidence type="ECO:0000313" key="9">
    <source>
        <dbReference type="EMBL" id="CAG9760612.1"/>
    </source>
</evidence>
<dbReference type="InterPro" id="IPR018617">
    <property type="entry name" value="Ima1_N"/>
</dbReference>
<dbReference type="Proteomes" id="UP001152799">
    <property type="component" value="Chromosome 1"/>
</dbReference>
<accession>A0A9N9MD11</accession>
<dbReference type="GO" id="GO:0005637">
    <property type="term" value="C:nuclear inner membrane"/>
    <property type="evidence" value="ECO:0007669"/>
    <property type="project" value="UniProtKB-SubCell"/>
</dbReference>
<evidence type="ECO:0000256" key="5">
    <source>
        <dbReference type="ARBA" id="ARBA00023136"/>
    </source>
</evidence>
<keyword evidence="10" id="KW-1185">Reference proteome</keyword>
<evidence type="ECO:0000256" key="4">
    <source>
        <dbReference type="ARBA" id="ARBA00022989"/>
    </source>
</evidence>
<feature type="domain" description="Ima1 N-terminal" evidence="8">
    <location>
        <begin position="42"/>
        <end position="157"/>
    </location>
</feature>
<proteinExistence type="inferred from homology"/>
<protein>
    <recommendedName>
        <fullName evidence="8">Ima1 N-terminal domain-containing protein</fullName>
    </recommendedName>
</protein>
<reference evidence="9" key="1">
    <citation type="submission" date="2022-01" db="EMBL/GenBank/DDBJ databases">
        <authorList>
            <person name="King R."/>
        </authorList>
    </citation>
    <scope>NUCLEOTIDE SEQUENCE</scope>
</reference>
<dbReference type="InterPro" id="IPR040041">
    <property type="entry name" value="TMEM201"/>
</dbReference>
<evidence type="ECO:0000256" key="7">
    <source>
        <dbReference type="SAM" id="Phobius"/>
    </source>
</evidence>
<keyword evidence="5 7" id="KW-0472">Membrane</keyword>
<dbReference type="GO" id="GO:0051015">
    <property type="term" value="F:actin filament binding"/>
    <property type="evidence" value="ECO:0007669"/>
    <property type="project" value="TreeGrafter"/>
</dbReference>
<evidence type="ECO:0000259" key="8">
    <source>
        <dbReference type="Pfam" id="PF09779"/>
    </source>
</evidence>
<keyword evidence="6" id="KW-0539">Nucleus</keyword>
<sequence length="621" mass="69662">MDFVFDGILLSLGLSAVIILLLFYAAININFIRKNGFYVTANCWFCNEDSRILFSERNNFVCQLCCQYNGFNKDGGYNKEIKAQYEFSKFMTDETNATSTAHISSNGLCSTCNRNQELKVIQLSKFEPMNYKNYYTEIQHFEKQLEKSYGLCETCSETAAKTIREQSEWISGYKLQNPKNSKMAICQGGKKFSLVITDMFLSVLSFLNVLVLCNLDVFLPNTSTLPGSVILSNLYSSINNIASELGVNILPETKHVQFLNVLVLSSLGLIIELLFSTIFASNNFSTIFAQNNFLTKFDQLYAWFMLTVISSIDPKKNFIPYLEYLEIVFSLYLTYAYAATCIKRDPVKINYAKSLNGTNNTFFKSSDSANDTSFVSAQNHFDINHSGSKSVNSTNNTFFGSSNVATNWSFASAQNHSDIDQTSSVSVSTNSAISPISYMSVIDDSVSNQLQQQSPNRNMSSASRISTNNSSHMEFNASYNNICGTATDESALNTSFDKLKIQSPSKAYIRPLNKNRPLNPFKEPQFPILFNENFISEVSFNSDSHAVLNQNPGAASFRGKPIIFSTNAIFRGSAGRLVSNDNTFEGPFGLYNMSNYTHTSSAPLRRDRKIHNSSYRRHLDL</sequence>
<evidence type="ECO:0000256" key="1">
    <source>
        <dbReference type="ARBA" id="ARBA00004473"/>
    </source>
</evidence>
<dbReference type="OrthoDB" id="5966927at2759"/>
<name>A0A9N9MD11_9CUCU</name>
<comment type="subcellular location">
    <subcellularLocation>
        <location evidence="1">Nucleus inner membrane</location>
        <topology evidence="1">Multi-pass membrane protein</topology>
    </subcellularLocation>
</comment>
<keyword evidence="3 7" id="KW-0812">Transmembrane</keyword>
<dbReference type="GO" id="GO:0005521">
    <property type="term" value="F:lamin binding"/>
    <property type="evidence" value="ECO:0007669"/>
    <property type="project" value="TreeGrafter"/>
</dbReference>
<gene>
    <name evidence="9" type="ORF">CEUTPL_LOCUS1336</name>
</gene>
<dbReference type="GO" id="GO:0030473">
    <property type="term" value="P:nuclear migration along microtubule"/>
    <property type="evidence" value="ECO:0007669"/>
    <property type="project" value="TreeGrafter"/>
</dbReference>
<dbReference type="Pfam" id="PF09779">
    <property type="entry name" value="Ima1_N"/>
    <property type="match status" value="1"/>
</dbReference>
<feature type="transmembrane region" description="Helical" evidence="7">
    <location>
        <begin position="258"/>
        <end position="281"/>
    </location>
</feature>
<feature type="transmembrane region" description="Helical" evidence="7">
    <location>
        <begin position="6"/>
        <end position="27"/>
    </location>
</feature>
<organism evidence="9 10">
    <name type="scientific">Ceutorhynchus assimilis</name>
    <name type="common">cabbage seed weevil</name>
    <dbReference type="NCBI Taxonomy" id="467358"/>
    <lineage>
        <taxon>Eukaryota</taxon>
        <taxon>Metazoa</taxon>
        <taxon>Ecdysozoa</taxon>
        <taxon>Arthropoda</taxon>
        <taxon>Hexapoda</taxon>
        <taxon>Insecta</taxon>
        <taxon>Pterygota</taxon>
        <taxon>Neoptera</taxon>
        <taxon>Endopterygota</taxon>
        <taxon>Coleoptera</taxon>
        <taxon>Polyphaga</taxon>
        <taxon>Cucujiformia</taxon>
        <taxon>Curculionidae</taxon>
        <taxon>Ceutorhynchinae</taxon>
        <taxon>Ceutorhynchus</taxon>
    </lineage>
</organism>
<keyword evidence="4 7" id="KW-1133">Transmembrane helix</keyword>
<evidence type="ECO:0000256" key="2">
    <source>
        <dbReference type="ARBA" id="ARBA00007600"/>
    </source>
</evidence>
<feature type="transmembrane region" description="Helical" evidence="7">
    <location>
        <begin position="192"/>
        <end position="212"/>
    </location>
</feature>
<dbReference type="AlphaFoldDB" id="A0A9N9MD11"/>
<evidence type="ECO:0000256" key="3">
    <source>
        <dbReference type="ARBA" id="ARBA00022692"/>
    </source>
</evidence>
<evidence type="ECO:0000256" key="6">
    <source>
        <dbReference type="ARBA" id="ARBA00023242"/>
    </source>
</evidence>
<evidence type="ECO:0000313" key="10">
    <source>
        <dbReference type="Proteomes" id="UP001152799"/>
    </source>
</evidence>
<dbReference type="PANTHER" id="PTHR28646:SF1">
    <property type="entry name" value="TRANSMEMBRANE PROTEIN 201"/>
    <property type="match status" value="1"/>
</dbReference>